<evidence type="ECO:0000256" key="2">
    <source>
        <dbReference type="ARBA" id="ARBA00022679"/>
    </source>
</evidence>
<comment type="caution">
    <text evidence="3">The sequence shown here is derived from an EMBL/GenBank/DDBJ whole genome shotgun (WGS) entry which is preliminary data.</text>
</comment>
<dbReference type="CDD" id="cd03784">
    <property type="entry name" value="GT1_Gtf-like"/>
    <property type="match status" value="1"/>
</dbReference>
<dbReference type="EMBL" id="BDDD01001772">
    <property type="protein sequence ID" value="GAV78332.1"/>
    <property type="molecule type" value="Genomic_DNA"/>
</dbReference>
<dbReference type="PANTHER" id="PTHR48045:SF30">
    <property type="entry name" value="UDP-GLYCOSYLTRANSFERASE 76H1-LIKE"/>
    <property type="match status" value="1"/>
</dbReference>
<proteinExistence type="inferred from homology"/>
<dbReference type="AlphaFoldDB" id="A0A1Q3CDX3"/>
<evidence type="ECO:0000313" key="4">
    <source>
        <dbReference type="Proteomes" id="UP000187406"/>
    </source>
</evidence>
<reference evidence="4" key="1">
    <citation type="submission" date="2016-04" db="EMBL/GenBank/DDBJ databases">
        <title>Cephalotus genome sequencing.</title>
        <authorList>
            <person name="Fukushima K."/>
            <person name="Hasebe M."/>
            <person name="Fang X."/>
        </authorList>
    </citation>
    <scope>NUCLEOTIDE SEQUENCE [LARGE SCALE GENOMIC DNA]</scope>
    <source>
        <strain evidence="4">cv. St1</strain>
    </source>
</reference>
<dbReference type="InterPro" id="IPR002213">
    <property type="entry name" value="UDP_glucos_trans"/>
</dbReference>
<feature type="non-terminal residue" evidence="3">
    <location>
        <position position="1"/>
    </location>
</feature>
<dbReference type="OrthoDB" id="5835829at2759"/>
<dbReference type="InParanoid" id="A0A1Q3CDX3"/>
<dbReference type="SUPFAM" id="SSF53756">
    <property type="entry name" value="UDP-Glycosyltransferase/glycogen phosphorylase"/>
    <property type="match status" value="1"/>
</dbReference>
<comment type="similarity">
    <text evidence="1">Belongs to the UDP-glycosyltransferase family.</text>
</comment>
<evidence type="ECO:0000313" key="3">
    <source>
        <dbReference type="EMBL" id="GAV78332.1"/>
    </source>
</evidence>
<accession>A0A1Q3CDX3</accession>
<dbReference type="FunFam" id="3.40.50.2000:FF:000040">
    <property type="entry name" value="UDP-glycosyltransferase 76C1"/>
    <property type="match status" value="1"/>
</dbReference>
<dbReference type="Gene3D" id="3.40.50.2000">
    <property type="entry name" value="Glycogen Phosphorylase B"/>
    <property type="match status" value="1"/>
</dbReference>
<evidence type="ECO:0000256" key="1">
    <source>
        <dbReference type="ARBA" id="ARBA00009995"/>
    </source>
</evidence>
<dbReference type="PANTHER" id="PTHR48045">
    <property type="entry name" value="UDP-GLYCOSYLTRANSFERASE 72B1"/>
    <property type="match status" value="1"/>
</dbReference>
<dbReference type="GO" id="GO:0035251">
    <property type="term" value="F:UDP-glucosyltransferase activity"/>
    <property type="evidence" value="ECO:0007669"/>
    <property type="project" value="UniProtKB-ARBA"/>
</dbReference>
<gene>
    <name evidence="3" type="ORF">CFOL_v3_21800</name>
</gene>
<name>A0A1Q3CDX3_CEPFO</name>
<sequence>LSWRSIASVDDKELKEMAWGLANSKQPFLWVLRPGSIQGCEWIELLPEGFTETVGDLGCIVKWAPQKEVLAHNAVGGFWSHCGWNSTLECLSEGVPMICRPSFGDQRVNARLLSNVWKVGMVFENDELEKVEIERAIRRLILGKEGEEMRQRARDMKEEIQHCIKKGGSSYNSFNALAEFIMSIK</sequence>
<keyword evidence="2" id="KW-0808">Transferase</keyword>
<dbReference type="Proteomes" id="UP000187406">
    <property type="component" value="Unassembled WGS sequence"/>
</dbReference>
<dbReference type="Pfam" id="PF00201">
    <property type="entry name" value="UDPGT"/>
    <property type="match status" value="1"/>
</dbReference>
<keyword evidence="4" id="KW-1185">Reference proteome</keyword>
<protein>
    <submittedName>
        <fullName evidence="3">UDPGT domain-containing protein</fullName>
    </submittedName>
</protein>
<organism evidence="3 4">
    <name type="scientific">Cephalotus follicularis</name>
    <name type="common">Albany pitcher plant</name>
    <dbReference type="NCBI Taxonomy" id="3775"/>
    <lineage>
        <taxon>Eukaryota</taxon>
        <taxon>Viridiplantae</taxon>
        <taxon>Streptophyta</taxon>
        <taxon>Embryophyta</taxon>
        <taxon>Tracheophyta</taxon>
        <taxon>Spermatophyta</taxon>
        <taxon>Magnoliopsida</taxon>
        <taxon>eudicotyledons</taxon>
        <taxon>Gunneridae</taxon>
        <taxon>Pentapetalae</taxon>
        <taxon>rosids</taxon>
        <taxon>fabids</taxon>
        <taxon>Oxalidales</taxon>
        <taxon>Cephalotaceae</taxon>
        <taxon>Cephalotus</taxon>
    </lineage>
</organism>